<keyword evidence="3" id="KW-0328">Glycosyltransferase</keyword>
<keyword evidence="2" id="KW-1003">Cell membrane</keyword>
<dbReference type="CDD" id="cd04179">
    <property type="entry name" value="DPM_DPG-synthase_like"/>
    <property type="match status" value="1"/>
</dbReference>
<feature type="transmembrane region" description="Helical" evidence="8">
    <location>
        <begin position="562"/>
        <end position="580"/>
    </location>
</feature>
<keyword evidence="7 8" id="KW-0472">Membrane</keyword>
<feature type="transmembrane region" description="Helical" evidence="8">
    <location>
        <begin position="587"/>
        <end position="606"/>
    </location>
</feature>
<feature type="transmembrane region" description="Helical" evidence="8">
    <location>
        <begin position="446"/>
        <end position="476"/>
    </location>
</feature>
<comment type="caution">
    <text evidence="9">The sequence shown here is derived from an EMBL/GenBank/DDBJ whole genome shotgun (WGS) entry which is preliminary data.</text>
</comment>
<feature type="transmembrane region" description="Helical" evidence="8">
    <location>
        <begin position="488"/>
        <end position="510"/>
    </location>
</feature>
<dbReference type="InterPro" id="IPR029044">
    <property type="entry name" value="Nucleotide-diphossugar_trans"/>
</dbReference>
<feature type="transmembrane region" description="Helical" evidence="8">
    <location>
        <begin position="395"/>
        <end position="415"/>
    </location>
</feature>
<evidence type="ECO:0000313" key="9">
    <source>
        <dbReference type="EMBL" id="TKA98013.1"/>
    </source>
</evidence>
<dbReference type="SUPFAM" id="SSF53448">
    <property type="entry name" value="Nucleotide-diphospho-sugar transferases"/>
    <property type="match status" value="1"/>
</dbReference>
<reference evidence="9 10" key="1">
    <citation type="submission" date="2019-04" db="EMBL/GenBank/DDBJ databases">
        <title>Crypto-aerobic microbial life in anoxic (sulfidic) marine sediments.</title>
        <authorList>
            <person name="Bhattacharya S."/>
            <person name="Roy C."/>
            <person name="Mondal N."/>
            <person name="Sarkar J."/>
            <person name="Mandal S."/>
            <person name="Rameez M.J."/>
            <person name="Ghosh W."/>
        </authorList>
    </citation>
    <scope>NUCLEOTIDE SEQUENCE [LARGE SCALE GENOMIC DNA]</scope>
    <source>
        <strain evidence="9 10">SBBC</strain>
    </source>
</reference>
<sequence length="813" mass="86868">MNQLTPSIRTGAVPAPAEVPRHETEILAPKASGYLLVVPVINEGERIRRQLCSLHGLGLALDVAIADGGSTDGSLDLGLLRSCGVRALLTKRGPGRLSAQLRMAYAWGLAEGYDGILTVDGNGKDGLEALPRFIAALDEGFDYVQGSRYRPGGQAINTPIDRKLGGRLLHAPLLSLASGSWLTDTTNGFRGYSRRYLTDPRVAPFRCCFNDYNLLFYLSARAGQLGYRVTEIPVRREYPASGPVPTKMGSLASKLALVGELFRTALGGYHPDADRPLSDLGAVPPSASRLAAYLLPLVFLLILVSRLAAIIDAPDIWHDEAMLIANLPLASLWEAFAPLPYYAQAAPPGYLLLASAVVSVSGDAPETGLRLLSLAGSLAAAGFLALALRRLGAGLVAPIALALVFLSPFGVRYGVEIKQYSFELMATCLLLYATVRAVQRPGVANLALLAVSGLLLILFSFAASVLLATLALAAVLQLRLLGQGIRSIAALFAGLVVLAAVWHLTITAAATADQFTYFSFVYDKAYLRLPFSGAGEGPTVKNYLSIMLGMFDPFYRFASEYHARRLFAVGGVILLGMGLLASLRRGVLLPVACVALLGGLALLSLLRLYPILYTRHFIFAQPLVGVILAIGLASLIAALSRWTPAALPARLVAGFVVLSGGVSIFAGLTQEKQQVSEALAVIARESRDPAPLIYVGIAAQPILLYVQPEFGVRIGYGPGAFDPDFRKRGSTATLTTDYASELRGHDEIWMVETLVYDGGFAQVRQYLRPLEAAFGPCEERYRSGSSADLGHTLAYRCRAAGEVPERQEDDPAG</sequence>
<organism evidence="9 10">
    <name type="scientific">Cereibacter changlensis</name>
    <dbReference type="NCBI Taxonomy" id="402884"/>
    <lineage>
        <taxon>Bacteria</taxon>
        <taxon>Pseudomonadati</taxon>
        <taxon>Pseudomonadota</taxon>
        <taxon>Alphaproteobacteria</taxon>
        <taxon>Rhodobacterales</taxon>
        <taxon>Paracoccaceae</taxon>
        <taxon>Cereibacter</taxon>
    </lineage>
</organism>
<protein>
    <submittedName>
        <fullName evidence="9">Glycosyltransferase family 2 protein</fullName>
    </submittedName>
</protein>
<name>A0A4U0Z8T1_9RHOB</name>
<accession>A0A4U0Z8T1</accession>
<keyword evidence="4 9" id="KW-0808">Transferase</keyword>
<evidence type="ECO:0000256" key="1">
    <source>
        <dbReference type="ARBA" id="ARBA00004651"/>
    </source>
</evidence>
<evidence type="ECO:0000256" key="2">
    <source>
        <dbReference type="ARBA" id="ARBA00022475"/>
    </source>
</evidence>
<evidence type="ECO:0000256" key="8">
    <source>
        <dbReference type="SAM" id="Phobius"/>
    </source>
</evidence>
<feature type="transmembrane region" description="Helical" evidence="8">
    <location>
        <begin position="618"/>
        <end position="639"/>
    </location>
</feature>
<dbReference type="Gene3D" id="3.90.550.10">
    <property type="entry name" value="Spore Coat Polysaccharide Biosynthesis Protein SpsA, Chain A"/>
    <property type="match status" value="1"/>
</dbReference>
<comment type="subcellular location">
    <subcellularLocation>
        <location evidence="1">Cell membrane</location>
        <topology evidence="1">Multi-pass membrane protein</topology>
    </subcellularLocation>
</comment>
<evidence type="ECO:0000256" key="5">
    <source>
        <dbReference type="ARBA" id="ARBA00022692"/>
    </source>
</evidence>
<proteinExistence type="predicted"/>
<dbReference type="RefSeq" id="WP_136791275.1">
    <property type="nucleotide sequence ID" value="NZ_SWAU01000015.1"/>
</dbReference>
<evidence type="ECO:0000256" key="3">
    <source>
        <dbReference type="ARBA" id="ARBA00022676"/>
    </source>
</evidence>
<evidence type="ECO:0000256" key="4">
    <source>
        <dbReference type="ARBA" id="ARBA00022679"/>
    </source>
</evidence>
<dbReference type="GO" id="GO:0005886">
    <property type="term" value="C:plasma membrane"/>
    <property type="evidence" value="ECO:0007669"/>
    <property type="project" value="UniProtKB-SubCell"/>
</dbReference>
<evidence type="ECO:0000256" key="6">
    <source>
        <dbReference type="ARBA" id="ARBA00022989"/>
    </source>
</evidence>
<dbReference type="PANTHER" id="PTHR33908">
    <property type="entry name" value="MANNOSYLTRANSFERASE YKCB-RELATED"/>
    <property type="match status" value="1"/>
</dbReference>
<evidence type="ECO:0000256" key="7">
    <source>
        <dbReference type="ARBA" id="ARBA00023136"/>
    </source>
</evidence>
<dbReference type="AlphaFoldDB" id="A0A4U0Z8T1"/>
<feature type="transmembrane region" description="Helical" evidence="8">
    <location>
        <begin position="651"/>
        <end position="668"/>
    </location>
</feature>
<keyword evidence="6 8" id="KW-1133">Transmembrane helix</keyword>
<evidence type="ECO:0000313" key="10">
    <source>
        <dbReference type="Proteomes" id="UP000306340"/>
    </source>
</evidence>
<dbReference type="InterPro" id="IPR050297">
    <property type="entry name" value="LipidA_mod_glycosyltrf_83"/>
</dbReference>
<dbReference type="Proteomes" id="UP000306340">
    <property type="component" value="Unassembled WGS sequence"/>
</dbReference>
<dbReference type="GO" id="GO:0009103">
    <property type="term" value="P:lipopolysaccharide biosynthetic process"/>
    <property type="evidence" value="ECO:0007669"/>
    <property type="project" value="UniProtKB-ARBA"/>
</dbReference>
<keyword evidence="5 8" id="KW-0812">Transmembrane</keyword>
<dbReference type="EMBL" id="SWAU01000015">
    <property type="protein sequence ID" value="TKA98013.1"/>
    <property type="molecule type" value="Genomic_DNA"/>
</dbReference>
<dbReference type="PANTHER" id="PTHR33908:SF11">
    <property type="entry name" value="MEMBRANE PROTEIN"/>
    <property type="match status" value="1"/>
</dbReference>
<gene>
    <name evidence="9" type="ORF">FAZ78_03160</name>
</gene>
<dbReference type="GO" id="GO:0016763">
    <property type="term" value="F:pentosyltransferase activity"/>
    <property type="evidence" value="ECO:0007669"/>
    <property type="project" value="TreeGrafter"/>
</dbReference>